<keyword evidence="1" id="KW-0472">Membrane</keyword>
<feature type="domain" description="Ig-like" evidence="2">
    <location>
        <begin position="82"/>
        <end position="174"/>
    </location>
</feature>
<dbReference type="AlphaFoldDB" id="A0A182SKS5"/>
<dbReference type="InterPro" id="IPR003598">
    <property type="entry name" value="Ig_sub2"/>
</dbReference>
<accession>A0A182SKS5</accession>
<keyword evidence="1" id="KW-0812">Transmembrane</keyword>
<evidence type="ECO:0000313" key="3">
    <source>
        <dbReference type="EnsemblMetazoa" id="AMAM008724-PA"/>
    </source>
</evidence>
<feature type="transmembrane region" description="Helical" evidence="1">
    <location>
        <begin position="20"/>
        <end position="42"/>
    </location>
</feature>
<dbReference type="EnsemblMetazoa" id="AMAM008724-RA">
    <property type="protein sequence ID" value="AMAM008724-PA"/>
    <property type="gene ID" value="AMAM008724"/>
</dbReference>
<dbReference type="Pfam" id="PF00047">
    <property type="entry name" value="ig"/>
    <property type="match status" value="1"/>
</dbReference>
<dbReference type="SMART" id="SM00408">
    <property type="entry name" value="IGc2"/>
    <property type="match status" value="1"/>
</dbReference>
<keyword evidence="1" id="KW-1133">Transmembrane helix</keyword>
<evidence type="ECO:0000256" key="1">
    <source>
        <dbReference type="SAM" id="Phobius"/>
    </source>
</evidence>
<dbReference type="SMART" id="SM00409">
    <property type="entry name" value="IG"/>
    <property type="match status" value="1"/>
</dbReference>
<dbReference type="GO" id="GO:0050808">
    <property type="term" value="P:synapse organization"/>
    <property type="evidence" value="ECO:0007669"/>
    <property type="project" value="TreeGrafter"/>
</dbReference>
<evidence type="ECO:0000313" key="4">
    <source>
        <dbReference type="Proteomes" id="UP000075901"/>
    </source>
</evidence>
<protein>
    <recommendedName>
        <fullName evidence="2">Ig-like domain-containing protein</fullName>
    </recommendedName>
</protein>
<dbReference type="PANTHER" id="PTHR23279:SF5">
    <property type="entry name" value="DEFECTIVE PROBOSCIS EXTENSION RESPONSE 8, ISOFORM A"/>
    <property type="match status" value="1"/>
</dbReference>
<dbReference type="InterPro" id="IPR007110">
    <property type="entry name" value="Ig-like_dom"/>
</dbReference>
<evidence type="ECO:0000259" key="2">
    <source>
        <dbReference type="PROSITE" id="PS50835"/>
    </source>
</evidence>
<dbReference type="InterPro" id="IPR003599">
    <property type="entry name" value="Ig_sub"/>
</dbReference>
<dbReference type="SUPFAM" id="SSF48726">
    <property type="entry name" value="Immunoglobulin"/>
    <property type="match status" value="1"/>
</dbReference>
<dbReference type="InterPro" id="IPR037448">
    <property type="entry name" value="Zig-8"/>
</dbReference>
<proteinExistence type="predicted"/>
<dbReference type="GO" id="GO:0032589">
    <property type="term" value="C:neuron projection membrane"/>
    <property type="evidence" value="ECO:0007669"/>
    <property type="project" value="TreeGrafter"/>
</dbReference>
<dbReference type="FunFam" id="2.60.40.10:FF:000533">
    <property type="entry name" value="Uncharacterized protein, isoform A"/>
    <property type="match status" value="1"/>
</dbReference>
<keyword evidence="4" id="KW-1185">Reference proteome</keyword>
<name>A0A182SKS5_9DIPT</name>
<dbReference type="VEuPathDB" id="VectorBase:AMAM008724"/>
<dbReference type="InterPro" id="IPR036179">
    <property type="entry name" value="Ig-like_dom_sf"/>
</dbReference>
<organism evidence="3 4">
    <name type="scientific">Anopheles maculatus</name>
    <dbReference type="NCBI Taxonomy" id="74869"/>
    <lineage>
        <taxon>Eukaryota</taxon>
        <taxon>Metazoa</taxon>
        <taxon>Ecdysozoa</taxon>
        <taxon>Arthropoda</taxon>
        <taxon>Hexapoda</taxon>
        <taxon>Insecta</taxon>
        <taxon>Pterygota</taxon>
        <taxon>Neoptera</taxon>
        <taxon>Endopterygota</taxon>
        <taxon>Diptera</taxon>
        <taxon>Nematocera</taxon>
        <taxon>Culicoidea</taxon>
        <taxon>Culicidae</taxon>
        <taxon>Anophelinae</taxon>
        <taxon>Anopheles</taxon>
        <taxon>Anopheles maculatus group</taxon>
    </lineage>
</organism>
<dbReference type="InterPro" id="IPR013151">
    <property type="entry name" value="Immunoglobulin_dom"/>
</dbReference>
<dbReference type="InterPro" id="IPR013783">
    <property type="entry name" value="Ig-like_fold"/>
</dbReference>
<reference evidence="3" key="2">
    <citation type="submission" date="2020-05" db="UniProtKB">
        <authorList>
            <consortium name="EnsemblMetazoa"/>
        </authorList>
    </citation>
    <scope>IDENTIFICATION</scope>
    <source>
        <strain evidence="3">maculatus3</strain>
    </source>
</reference>
<reference evidence="4" key="1">
    <citation type="submission" date="2013-09" db="EMBL/GenBank/DDBJ databases">
        <title>The Genome Sequence of Anopheles maculatus species B.</title>
        <authorList>
            <consortium name="The Broad Institute Genomics Platform"/>
            <person name="Neafsey D.E."/>
            <person name="Besansky N."/>
            <person name="Howell P."/>
            <person name="Walton C."/>
            <person name="Young S.K."/>
            <person name="Zeng Q."/>
            <person name="Gargeya S."/>
            <person name="Fitzgerald M."/>
            <person name="Haas B."/>
            <person name="Abouelleil A."/>
            <person name="Allen A.W."/>
            <person name="Alvarado L."/>
            <person name="Arachchi H.M."/>
            <person name="Berlin A.M."/>
            <person name="Chapman S.B."/>
            <person name="Gainer-Dewar J."/>
            <person name="Goldberg J."/>
            <person name="Griggs A."/>
            <person name="Gujja S."/>
            <person name="Hansen M."/>
            <person name="Howarth C."/>
            <person name="Imamovic A."/>
            <person name="Ireland A."/>
            <person name="Larimer J."/>
            <person name="McCowan C."/>
            <person name="Murphy C."/>
            <person name="Pearson M."/>
            <person name="Poon T.W."/>
            <person name="Priest M."/>
            <person name="Roberts A."/>
            <person name="Saif S."/>
            <person name="Shea T."/>
            <person name="Sisk P."/>
            <person name="Sykes S."/>
            <person name="Wortman J."/>
            <person name="Nusbaum C."/>
            <person name="Birren B."/>
        </authorList>
    </citation>
    <scope>NUCLEOTIDE SEQUENCE [LARGE SCALE GENOMIC DNA]</scope>
    <source>
        <strain evidence="4">maculatus3</strain>
    </source>
</reference>
<dbReference type="Proteomes" id="UP000075901">
    <property type="component" value="Unassembled WGS sequence"/>
</dbReference>
<dbReference type="CDD" id="cd00096">
    <property type="entry name" value="Ig"/>
    <property type="match status" value="1"/>
</dbReference>
<sequence>MRRADAKCIFNKLPYFLSLFPLPYCPVQSVNFVVVCLIGAIVRSSNRTNFLRKRSIIDPGTFNYRPTTTHYATGQHFFLQEPVTEINGGPDLFINKGSTINLTCIVKYAPEPPPAVVWKHNRDDINFDSPRGGISLVTEKGILTTSRLLVQKAIPSDSGLYTCEPSNANPASVRVHILN</sequence>
<dbReference type="PROSITE" id="PS50835">
    <property type="entry name" value="IG_LIKE"/>
    <property type="match status" value="1"/>
</dbReference>
<dbReference type="PANTHER" id="PTHR23279">
    <property type="entry name" value="DEFECTIVE PROBOSCIS EXTENSION RESPONSE DPR -RELATED"/>
    <property type="match status" value="1"/>
</dbReference>
<dbReference type="Gene3D" id="2.60.40.10">
    <property type="entry name" value="Immunoglobulins"/>
    <property type="match status" value="1"/>
</dbReference>